<evidence type="ECO:0000313" key="6">
    <source>
        <dbReference type="EMBL" id="KLU23057.1"/>
    </source>
</evidence>
<accession>A0A0J1CR01</accession>
<dbReference type="GO" id="GO:0005524">
    <property type="term" value="F:ATP binding"/>
    <property type="evidence" value="ECO:0007669"/>
    <property type="project" value="UniProtKB-UniRule"/>
</dbReference>
<evidence type="ECO:0000256" key="3">
    <source>
        <dbReference type="ARBA" id="ARBA00022840"/>
    </source>
</evidence>
<evidence type="ECO:0000259" key="5">
    <source>
        <dbReference type="PROSITE" id="PS50901"/>
    </source>
</evidence>
<proteinExistence type="predicted"/>
<protein>
    <recommendedName>
        <fullName evidence="5">FtsK domain-containing protein</fullName>
    </recommendedName>
</protein>
<sequence length="487" mass="52585">MNGLGLSTRAAVARLALGRSLALGALPEEGVDAKGLEIPAQILFSTQDIMVWVGLIVTHAVRHADKPLNSSDAFRAAVRSHWHRGASLLMEDWLAANEDYDRFVETLINRRASLPEIAERGGAVPSVKQPTESTDISGELLKALSDIGITGEARGYTHGPRVTRYKILLPDINQFDKLRRGLERLGLVLGLNGALPSVSPGDEAKTVFIDVPRPVDTWKNTGFSDLKAWCADAPDDPNRLTVFPGVDVMGKPFSFDLASAPHVLVGGATGMGKSVCVHALILSLLLKHSPSTLQLALIDPKQVEFAVYADSEFLYGGAVVSDAAKARDQIRALVQEMESRYAQFAKAGASSIAEARAKGIRLPFIVVFIEELADLIVQNRDVETHIVRLAQKARAAGIHLVLATQRPDAKTFSGLIRSNIPARIALTVQKASESSIILDETGAESLLGRGDMLIKTTGSSPVRVHGVYIARTDAQEQVRRQRAPMRA</sequence>
<dbReference type="InterPro" id="IPR002543">
    <property type="entry name" value="FtsK_dom"/>
</dbReference>
<dbReference type="SUPFAM" id="SSF52540">
    <property type="entry name" value="P-loop containing nucleoside triphosphate hydrolases"/>
    <property type="match status" value="1"/>
</dbReference>
<name>A0A0J1CR01_9BURK</name>
<evidence type="ECO:0000256" key="1">
    <source>
        <dbReference type="ARBA" id="ARBA00004308"/>
    </source>
</evidence>
<gene>
    <name evidence="6" type="ORF">EOS_27365</name>
</gene>
<dbReference type="AlphaFoldDB" id="A0A0J1CR01"/>
<dbReference type="PANTHER" id="PTHR22683:SF41">
    <property type="entry name" value="DNA TRANSLOCASE FTSK"/>
    <property type="match status" value="1"/>
</dbReference>
<dbReference type="PANTHER" id="PTHR22683">
    <property type="entry name" value="SPORULATION PROTEIN RELATED"/>
    <property type="match status" value="1"/>
</dbReference>
<evidence type="ECO:0000313" key="7">
    <source>
        <dbReference type="Proteomes" id="UP000035963"/>
    </source>
</evidence>
<dbReference type="Pfam" id="PF01580">
    <property type="entry name" value="FtsK_SpoIIIE"/>
    <property type="match status" value="1"/>
</dbReference>
<dbReference type="Gene3D" id="3.40.50.300">
    <property type="entry name" value="P-loop containing nucleotide triphosphate hydrolases"/>
    <property type="match status" value="1"/>
</dbReference>
<feature type="binding site" evidence="4">
    <location>
        <begin position="267"/>
        <end position="274"/>
    </location>
    <ligand>
        <name>ATP</name>
        <dbReference type="ChEBI" id="CHEBI:30616"/>
    </ligand>
</feature>
<evidence type="ECO:0000256" key="4">
    <source>
        <dbReference type="PROSITE-ProRule" id="PRU00289"/>
    </source>
</evidence>
<keyword evidence="7" id="KW-1185">Reference proteome</keyword>
<reference evidence="6 7" key="1">
    <citation type="journal article" date="2015" name="Genome Announc.">
        <title>Draft Genome Sequence of Burkholderia sp. Strain PML1(12), an Ectomycorrhizosphere-Inhabiting Bacterium with Effective Mineral-Weathering Ability.</title>
        <authorList>
            <person name="Uroz S."/>
            <person name="Oger P."/>
        </authorList>
    </citation>
    <scope>NUCLEOTIDE SEQUENCE [LARGE SCALE GENOMIC DNA]</scope>
    <source>
        <strain evidence="7">PML1(12)</strain>
    </source>
</reference>
<organism evidence="6 7">
    <name type="scientific">Caballeronia mineralivorans PML1(12)</name>
    <dbReference type="NCBI Taxonomy" id="908627"/>
    <lineage>
        <taxon>Bacteria</taxon>
        <taxon>Pseudomonadati</taxon>
        <taxon>Pseudomonadota</taxon>
        <taxon>Betaproteobacteria</taxon>
        <taxon>Burkholderiales</taxon>
        <taxon>Burkholderiaceae</taxon>
        <taxon>Caballeronia</taxon>
    </lineage>
</organism>
<comment type="subcellular location">
    <subcellularLocation>
        <location evidence="1">Endomembrane system</location>
    </subcellularLocation>
</comment>
<feature type="domain" description="FtsK" evidence="5">
    <location>
        <begin position="250"/>
        <end position="435"/>
    </location>
</feature>
<dbReference type="EMBL" id="AEJF01000165">
    <property type="protein sequence ID" value="KLU23057.1"/>
    <property type="molecule type" value="Genomic_DNA"/>
</dbReference>
<dbReference type="PROSITE" id="PS50901">
    <property type="entry name" value="FTSK"/>
    <property type="match status" value="1"/>
</dbReference>
<dbReference type="GO" id="GO:0003677">
    <property type="term" value="F:DNA binding"/>
    <property type="evidence" value="ECO:0007669"/>
    <property type="project" value="InterPro"/>
</dbReference>
<keyword evidence="3 4" id="KW-0067">ATP-binding</keyword>
<dbReference type="PATRIC" id="fig|908627.4.peg.6123"/>
<comment type="caution">
    <text evidence="6">The sequence shown here is derived from an EMBL/GenBank/DDBJ whole genome shotgun (WGS) entry which is preliminary data.</text>
</comment>
<dbReference type="InterPro" id="IPR027417">
    <property type="entry name" value="P-loop_NTPase"/>
</dbReference>
<dbReference type="Proteomes" id="UP000035963">
    <property type="component" value="Unassembled WGS sequence"/>
</dbReference>
<keyword evidence="2 4" id="KW-0547">Nucleotide-binding</keyword>
<dbReference type="InterPro" id="IPR050206">
    <property type="entry name" value="FtsK/SpoIIIE/SftA"/>
</dbReference>
<evidence type="ECO:0000256" key="2">
    <source>
        <dbReference type="ARBA" id="ARBA00022741"/>
    </source>
</evidence>